<dbReference type="PANTHER" id="PTHR22930:SF85">
    <property type="entry name" value="GH03217P-RELATED"/>
    <property type="match status" value="1"/>
</dbReference>
<protein>
    <submittedName>
        <fullName evidence="9">DDE superfamily endonuclease</fullName>
    </submittedName>
</protein>
<keyword evidence="5" id="KW-0479">Metal-binding</keyword>
<keyword evidence="6" id="KW-0378">Hydrolase</keyword>
<evidence type="ECO:0000256" key="7">
    <source>
        <dbReference type="ARBA" id="ARBA00023242"/>
    </source>
</evidence>
<name>A0A8S9U0Z9_PHYIN</name>
<dbReference type="EMBL" id="JAACNO010002256">
    <property type="protein sequence ID" value="KAF4134755.1"/>
    <property type="molecule type" value="Genomic_DNA"/>
</dbReference>
<reference evidence="9" key="1">
    <citation type="submission" date="2020-03" db="EMBL/GenBank/DDBJ databases">
        <title>Hybrid Assembly of Korean Phytophthora infestans isolates.</title>
        <authorList>
            <person name="Prokchorchik M."/>
            <person name="Lee Y."/>
            <person name="Seo J."/>
            <person name="Cho J.-H."/>
            <person name="Park Y.-E."/>
            <person name="Jang D.-C."/>
            <person name="Im J.-S."/>
            <person name="Choi J.-G."/>
            <person name="Park H.-J."/>
            <person name="Lee G.-B."/>
            <person name="Lee Y.-G."/>
            <person name="Hong S.-Y."/>
            <person name="Cho K."/>
            <person name="Sohn K.H."/>
        </authorList>
    </citation>
    <scope>NUCLEOTIDE SEQUENCE</scope>
    <source>
        <strain evidence="9">KR_2_A2</strain>
    </source>
</reference>
<feature type="domain" description="DDE Tnp4" evidence="8">
    <location>
        <begin position="182"/>
        <end position="349"/>
    </location>
</feature>
<keyword evidence="4" id="KW-0540">Nuclease</keyword>
<evidence type="ECO:0000256" key="4">
    <source>
        <dbReference type="ARBA" id="ARBA00022722"/>
    </source>
</evidence>
<dbReference type="GO" id="GO:0004519">
    <property type="term" value="F:endonuclease activity"/>
    <property type="evidence" value="ECO:0007669"/>
    <property type="project" value="UniProtKB-KW"/>
</dbReference>
<dbReference type="AlphaFoldDB" id="A0A8S9U0Z9"/>
<proteinExistence type="inferred from homology"/>
<evidence type="ECO:0000259" key="8">
    <source>
        <dbReference type="Pfam" id="PF13359"/>
    </source>
</evidence>
<comment type="cofactor">
    <cofactor evidence="1">
        <name>a divalent metal cation</name>
        <dbReference type="ChEBI" id="CHEBI:60240"/>
    </cofactor>
</comment>
<evidence type="ECO:0000313" key="9">
    <source>
        <dbReference type="EMBL" id="KAF4134755.1"/>
    </source>
</evidence>
<dbReference type="InterPro" id="IPR027806">
    <property type="entry name" value="HARBI1_dom"/>
</dbReference>
<comment type="similarity">
    <text evidence="3">Belongs to the HARBI1 family.</text>
</comment>
<keyword evidence="7" id="KW-0539">Nucleus</keyword>
<sequence length="365" mass="40712">MLFVLVNTMTKTTAPFDFPKWRAAAVQHDMETENLVLMELLTRAYRDCVAKPRSRHWATMLFSSRLYFDTSVKGLFRMDSSSFAALHQAICPHLVVHRDASDVVDPPMRLSVFLYLSAQAASVRATADKFAIGPSTVSGIVKEVAGVICRVLGGLIAFPALRLCASHFAQSCGVPQSAGCIEGSHIPVSKPAEHGEMYFNRKCWYSIVLQAVVDWRGRFCDLDCKWPGRDGNSRVFRRSYLAGAFPIVSAASETVSIPTGVEALAQVPYFLLGDSGYQNTQYMVTTFEIAETESSDVCKSLNKRLAHARYRVECAFGRLKCRWRILLKGIGQDIEGAPDIVDALCIVQNVLMEHLPLRMKRRNKY</sequence>
<dbReference type="Proteomes" id="UP000704712">
    <property type="component" value="Unassembled WGS sequence"/>
</dbReference>
<comment type="subcellular location">
    <subcellularLocation>
        <location evidence="2">Nucleus</location>
    </subcellularLocation>
</comment>
<evidence type="ECO:0000313" key="10">
    <source>
        <dbReference type="Proteomes" id="UP000704712"/>
    </source>
</evidence>
<organism evidence="9 10">
    <name type="scientific">Phytophthora infestans</name>
    <name type="common">Potato late blight agent</name>
    <name type="synonym">Botrytis infestans</name>
    <dbReference type="NCBI Taxonomy" id="4787"/>
    <lineage>
        <taxon>Eukaryota</taxon>
        <taxon>Sar</taxon>
        <taxon>Stramenopiles</taxon>
        <taxon>Oomycota</taxon>
        <taxon>Peronosporomycetes</taxon>
        <taxon>Peronosporales</taxon>
        <taxon>Peronosporaceae</taxon>
        <taxon>Phytophthora</taxon>
    </lineage>
</organism>
<evidence type="ECO:0000256" key="2">
    <source>
        <dbReference type="ARBA" id="ARBA00004123"/>
    </source>
</evidence>
<accession>A0A8S9U0Z9</accession>
<comment type="caution">
    <text evidence="9">The sequence shown here is derived from an EMBL/GenBank/DDBJ whole genome shotgun (WGS) entry which is preliminary data.</text>
</comment>
<evidence type="ECO:0000256" key="3">
    <source>
        <dbReference type="ARBA" id="ARBA00006958"/>
    </source>
</evidence>
<dbReference type="GO" id="GO:0016787">
    <property type="term" value="F:hydrolase activity"/>
    <property type="evidence" value="ECO:0007669"/>
    <property type="project" value="UniProtKB-KW"/>
</dbReference>
<dbReference type="PANTHER" id="PTHR22930">
    <property type="match status" value="1"/>
</dbReference>
<gene>
    <name evidence="9" type="ORF">GN958_ATG16011</name>
</gene>
<dbReference type="Pfam" id="PF13359">
    <property type="entry name" value="DDE_Tnp_4"/>
    <property type="match status" value="1"/>
</dbReference>
<dbReference type="InterPro" id="IPR045249">
    <property type="entry name" value="HARBI1-like"/>
</dbReference>
<dbReference type="GO" id="GO:0005634">
    <property type="term" value="C:nucleus"/>
    <property type="evidence" value="ECO:0007669"/>
    <property type="project" value="UniProtKB-SubCell"/>
</dbReference>
<keyword evidence="9" id="KW-0255">Endonuclease</keyword>
<evidence type="ECO:0000256" key="5">
    <source>
        <dbReference type="ARBA" id="ARBA00022723"/>
    </source>
</evidence>
<evidence type="ECO:0000256" key="1">
    <source>
        <dbReference type="ARBA" id="ARBA00001968"/>
    </source>
</evidence>
<evidence type="ECO:0000256" key="6">
    <source>
        <dbReference type="ARBA" id="ARBA00022801"/>
    </source>
</evidence>
<dbReference type="GO" id="GO:0046872">
    <property type="term" value="F:metal ion binding"/>
    <property type="evidence" value="ECO:0007669"/>
    <property type="project" value="UniProtKB-KW"/>
</dbReference>